<organism evidence="1 2">
    <name type="scientific">Meloidogyne enterolobii</name>
    <name type="common">Root-knot nematode worm</name>
    <name type="synonym">Meloidogyne mayaguensis</name>
    <dbReference type="NCBI Taxonomy" id="390850"/>
    <lineage>
        <taxon>Eukaryota</taxon>
        <taxon>Metazoa</taxon>
        <taxon>Ecdysozoa</taxon>
        <taxon>Nematoda</taxon>
        <taxon>Chromadorea</taxon>
        <taxon>Rhabditida</taxon>
        <taxon>Tylenchina</taxon>
        <taxon>Tylenchomorpha</taxon>
        <taxon>Tylenchoidea</taxon>
        <taxon>Meloidogynidae</taxon>
        <taxon>Meloidogyninae</taxon>
        <taxon>Meloidogyne</taxon>
    </lineage>
</organism>
<comment type="caution">
    <text evidence="1">The sequence shown here is derived from an EMBL/GenBank/DDBJ whole genome shotgun (WGS) entry which is preliminary data.</text>
</comment>
<name>A0ACB0YSZ8_MELEN</name>
<proteinExistence type="predicted"/>
<keyword evidence="2" id="KW-1185">Reference proteome</keyword>
<sequence>MLSLPLEVQLRILKYLNFNELISVKQTNSYFCNLINKYEGKLARRKFYELSLWQASIAKSTRLFLHSGKKLFVCMSKTDDEDAIYYILKLPNQPKNLKQMIIIRYWLERLFECDFESCNFGTFVFNPEMIKILFDNDKTISLQFNIKYIFLRAGKKRIENIFKFYLNHLSNSEYLSIVLCNDDITDHHINILFHIIINKGNKKSLKIFADG</sequence>
<accession>A0ACB0YSZ8</accession>
<protein>
    <submittedName>
        <fullName evidence="1">Uncharacterized protein</fullName>
    </submittedName>
</protein>
<dbReference type="Proteomes" id="UP001497535">
    <property type="component" value="Unassembled WGS sequence"/>
</dbReference>
<gene>
    <name evidence="1" type="ORF">MENTE1834_LOCUS15956</name>
</gene>
<reference evidence="1" key="1">
    <citation type="submission" date="2023-11" db="EMBL/GenBank/DDBJ databases">
        <authorList>
            <person name="Poullet M."/>
        </authorList>
    </citation>
    <scope>NUCLEOTIDE SEQUENCE</scope>
    <source>
        <strain evidence="1">E1834</strain>
    </source>
</reference>
<evidence type="ECO:0000313" key="2">
    <source>
        <dbReference type="Proteomes" id="UP001497535"/>
    </source>
</evidence>
<dbReference type="EMBL" id="CAVMJV010000017">
    <property type="protein sequence ID" value="CAK5060354.1"/>
    <property type="molecule type" value="Genomic_DNA"/>
</dbReference>
<evidence type="ECO:0000313" key="1">
    <source>
        <dbReference type="EMBL" id="CAK5060354.1"/>
    </source>
</evidence>